<accession>A0ABT9YYQ4</accession>
<evidence type="ECO:0000256" key="4">
    <source>
        <dbReference type="ARBA" id="ARBA00022695"/>
    </source>
</evidence>
<evidence type="ECO:0000256" key="1">
    <source>
        <dbReference type="ARBA" id="ARBA00001946"/>
    </source>
</evidence>
<keyword evidence="10 11" id="KW-0694">RNA-binding</keyword>
<dbReference type="InterPro" id="IPR043519">
    <property type="entry name" value="NT_sf"/>
</dbReference>
<evidence type="ECO:0000256" key="6">
    <source>
        <dbReference type="ARBA" id="ARBA00022741"/>
    </source>
</evidence>
<comment type="catalytic activity">
    <reaction evidence="11">
        <text>a tRNA with a 3' CCA end + 2 CTP + ATP = a tRNA with a 3' CCACCA end + 3 diphosphate</text>
        <dbReference type="Rhea" id="RHEA:76235"/>
        <dbReference type="Rhea" id="RHEA-COMP:10468"/>
        <dbReference type="Rhea" id="RHEA-COMP:18655"/>
        <dbReference type="ChEBI" id="CHEBI:30616"/>
        <dbReference type="ChEBI" id="CHEBI:33019"/>
        <dbReference type="ChEBI" id="CHEBI:37563"/>
        <dbReference type="ChEBI" id="CHEBI:83071"/>
        <dbReference type="ChEBI" id="CHEBI:195187"/>
    </reaction>
</comment>
<dbReference type="Pfam" id="PF12627">
    <property type="entry name" value="PolyA_pol_RNAbd"/>
    <property type="match status" value="1"/>
</dbReference>
<evidence type="ECO:0000256" key="8">
    <source>
        <dbReference type="ARBA" id="ARBA00022840"/>
    </source>
</evidence>
<dbReference type="SUPFAM" id="SSF81301">
    <property type="entry name" value="Nucleotidyltransferase"/>
    <property type="match status" value="1"/>
</dbReference>
<feature type="binding site" evidence="11">
    <location>
        <position position="163"/>
    </location>
    <ligand>
        <name>ATP</name>
        <dbReference type="ChEBI" id="CHEBI:30616"/>
    </ligand>
</feature>
<evidence type="ECO:0000256" key="7">
    <source>
        <dbReference type="ARBA" id="ARBA00022800"/>
    </source>
</evidence>
<evidence type="ECO:0000256" key="2">
    <source>
        <dbReference type="ARBA" id="ARBA00022679"/>
    </source>
</evidence>
<evidence type="ECO:0000256" key="9">
    <source>
        <dbReference type="ARBA" id="ARBA00022842"/>
    </source>
</evidence>
<keyword evidence="15" id="KW-0378">Hydrolase</keyword>
<evidence type="ECO:0000259" key="14">
    <source>
        <dbReference type="Pfam" id="PF13735"/>
    </source>
</evidence>
<evidence type="ECO:0000256" key="10">
    <source>
        <dbReference type="ARBA" id="ARBA00022884"/>
    </source>
</evidence>
<feature type="binding site" evidence="11">
    <location>
        <position position="111"/>
    </location>
    <ligand>
        <name>CTP</name>
        <dbReference type="ChEBI" id="CHEBI:37563"/>
    </ligand>
</feature>
<evidence type="ECO:0000256" key="11">
    <source>
        <dbReference type="HAMAP-Rule" id="MF_01263"/>
    </source>
</evidence>
<keyword evidence="8 11" id="KW-0067">ATP-binding</keyword>
<feature type="binding site" evidence="11">
    <location>
        <position position="30"/>
    </location>
    <ligand>
        <name>ATP</name>
        <dbReference type="ChEBI" id="CHEBI:30616"/>
    </ligand>
</feature>
<keyword evidence="4 11" id="KW-0548">Nucleotidyltransferase</keyword>
<comment type="function">
    <text evidence="11">Catalyzes the addition and repair of the essential 3'-terminal CCA sequence in tRNAs without using a nucleic acid template. Adds these three nucleotides in the order of C, C, and A to the tRNA nucleotide-73, using CTP and ATP as substrates and producing inorganic pyrophosphate. tRNA 3'-terminal CCA addition is required both for tRNA processing and repair. Also involved in tRNA surveillance by mediating tandem CCA addition to generate a CCACCA at the 3' terminus of unstable tRNAs. While stable tRNAs receive only 3'-terminal CCA, unstable tRNAs are marked with CCACCA and rapidly degraded.</text>
</comment>
<dbReference type="RefSeq" id="WP_174880560.1">
    <property type="nucleotide sequence ID" value="NZ_CADEPK010000209.1"/>
</dbReference>
<feature type="domain" description="Poly A polymerase head" evidence="12">
    <location>
        <begin position="22"/>
        <end position="142"/>
    </location>
</feature>
<dbReference type="Pfam" id="PF01743">
    <property type="entry name" value="PolyA_pol"/>
    <property type="match status" value="1"/>
</dbReference>
<keyword evidence="16" id="KW-1185">Reference proteome</keyword>
<keyword evidence="9 11" id="KW-0460">Magnesium</keyword>
<organism evidence="15 16">
    <name type="scientific">Metabacillus niabensis</name>
    <dbReference type="NCBI Taxonomy" id="324854"/>
    <lineage>
        <taxon>Bacteria</taxon>
        <taxon>Bacillati</taxon>
        <taxon>Bacillota</taxon>
        <taxon>Bacilli</taxon>
        <taxon>Bacillales</taxon>
        <taxon>Bacillaceae</taxon>
        <taxon>Metabacillus</taxon>
    </lineage>
</organism>
<reference evidence="15 16" key="1">
    <citation type="submission" date="2023-07" db="EMBL/GenBank/DDBJ databases">
        <title>Genomic Encyclopedia of Type Strains, Phase IV (KMG-IV): sequencing the most valuable type-strain genomes for metagenomic binning, comparative biology and taxonomic classification.</title>
        <authorList>
            <person name="Goeker M."/>
        </authorList>
    </citation>
    <scope>NUCLEOTIDE SEQUENCE [LARGE SCALE GENOMIC DNA]</scope>
    <source>
        <strain evidence="15 16">DSM 17723</strain>
    </source>
</reference>
<dbReference type="GO" id="GO:0004810">
    <property type="term" value="F:CCA tRNA nucleotidyltransferase activity"/>
    <property type="evidence" value="ECO:0007669"/>
    <property type="project" value="UniProtKB-EC"/>
</dbReference>
<dbReference type="HAMAP" id="MF_01263">
    <property type="entry name" value="CCA_bact_type3"/>
    <property type="match status" value="1"/>
</dbReference>
<feature type="binding site" evidence="11">
    <location>
        <position position="157"/>
    </location>
    <ligand>
        <name>ATP</name>
        <dbReference type="ChEBI" id="CHEBI:30616"/>
    </ligand>
</feature>
<dbReference type="EC" id="2.7.7.72" evidence="11"/>
<feature type="binding site" evidence="11">
    <location>
        <position position="30"/>
    </location>
    <ligand>
        <name>CTP</name>
        <dbReference type="ChEBI" id="CHEBI:37563"/>
    </ligand>
</feature>
<gene>
    <name evidence="11" type="primary">cca</name>
    <name evidence="15" type="ORF">J2S02_001460</name>
</gene>
<dbReference type="Gene3D" id="1.10.110.30">
    <property type="match status" value="1"/>
</dbReference>
<feature type="binding site" evidence="11">
    <location>
        <position position="154"/>
    </location>
    <ligand>
        <name>CTP</name>
        <dbReference type="ChEBI" id="CHEBI:37563"/>
    </ligand>
</feature>
<feature type="binding site" evidence="11">
    <location>
        <position position="154"/>
    </location>
    <ligand>
        <name>ATP</name>
        <dbReference type="ChEBI" id="CHEBI:30616"/>
    </ligand>
</feature>
<keyword evidence="7 11" id="KW-0692">RNA repair</keyword>
<protein>
    <recommendedName>
        <fullName evidence="11">CCA-adding enzyme</fullName>
        <ecNumber evidence="11">2.7.7.72</ecNumber>
    </recommendedName>
    <alternativeName>
        <fullName evidence="11">CCA tRNA nucleotidyltransferase</fullName>
    </alternativeName>
    <alternativeName>
        <fullName evidence="11">tRNA CCA-pyrophosphorylase</fullName>
    </alternativeName>
    <alternativeName>
        <fullName evidence="11">tRNA adenylyl-/cytidylyl- transferase</fullName>
    </alternativeName>
    <alternativeName>
        <fullName evidence="11">tRNA nucleotidyltransferase</fullName>
    </alternativeName>
    <alternativeName>
        <fullName evidence="11">tRNA-NT</fullName>
    </alternativeName>
</protein>
<evidence type="ECO:0000313" key="16">
    <source>
        <dbReference type="Proteomes" id="UP001232245"/>
    </source>
</evidence>
<comment type="subunit">
    <text evidence="11">Homodimer.</text>
</comment>
<dbReference type="PANTHER" id="PTHR46173:SF1">
    <property type="entry name" value="CCA TRNA NUCLEOTIDYLTRANSFERASE 1, MITOCHONDRIAL"/>
    <property type="match status" value="1"/>
</dbReference>
<dbReference type="InterPro" id="IPR002646">
    <property type="entry name" value="PolA_pol_head_dom"/>
</dbReference>
<comment type="cofactor">
    <cofactor evidence="1 11">
        <name>Mg(2+)</name>
        <dbReference type="ChEBI" id="CHEBI:18420"/>
    </cofactor>
</comment>
<dbReference type="Gene3D" id="1.10.246.80">
    <property type="match status" value="1"/>
</dbReference>
<name>A0ABT9YYQ4_9BACI</name>
<evidence type="ECO:0000313" key="15">
    <source>
        <dbReference type="EMBL" id="MDQ0225131.1"/>
    </source>
</evidence>
<dbReference type="CDD" id="cd05398">
    <property type="entry name" value="NT_ClassII-CCAase"/>
    <property type="match status" value="1"/>
</dbReference>
<dbReference type="EMBL" id="JAUSTZ010000002">
    <property type="protein sequence ID" value="MDQ0225131.1"/>
    <property type="molecule type" value="Genomic_DNA"/>
</dbReference>
<feature type="binding site" evidence="11">
    <location>
        <position position="160"/>
    </location>
    <ligand>
        <name>ATP</name>
        <dbReference type="ChEBI" id="CHEBI:30616"/>
    </ligand>
</feature>
<feature type="binding site" evidence="11">
    <location>
        <position position="157"/>
    </location>
    <ligand>
        <name>CTP</name>
        <dbReference type="ChEBI" id="CHEBI:37563"/>
    </ligand>
</feature>
<dbReference type="Pfam" id="PF13735">
    <property type="entry name" value="tRNA_NucTran2_2"/>
    <property type="match status" value="1"/>
</dbReference>
<evidence type="ECO:0000259" key="13">
    <source>
        <dbReference type="Pfam" id="PF12627"/>
    </source>
</evidence>
<evidence type="ECO:0000256" key="3">
    <source>
        <dbReference type="ARBA" id="ARBA00022694"/>
    </source>
</evidence>
<feature type="domain" description="CCA-adding enzyme C-terminal" evidence="14">
    <location>
        <begin position="245"/>
        <end position="393"/>
    </location>
</feature>
<keyword evidence="2 11" id="KW-0808">Transferase</keyword>
<feature type="binding site" evidence="11">
    <location>
        <position position="160"/>
    </location>
    <ligand>
        <name>CTP</name>
        <dbReference type="ChEBI" id="CHEBI:37563"/>
    </ligand>
</feature>
<keyword evidence="3 11" id="KW-0819">tRNA processing</keyword>
<feature type="binding site" evidence="11">
    <location>
        <position position="27"/>
    </location>
    <ligand>
        <name>ATP</name>
        <dbReference type="ChEBI" id="CHEBI:30616"/>
    </ligand>
</feature>
<dbReference type="Gene3D" id="1.20.58.560">
    <property type="match status" value="1"/>
</dbReference>
<comment type="miscellaneous">
    <text evidence="11">A single active site specifically recognizes both ATP and CTP and is responsible for their addition.</text>
</comment>
<dbReference type="InterPro" id="IPR023068">
    <property type="entry name" value="CCA-adding_enz_firmicutes"/>
</dbReference>
<feature type="binding site" evidence="11">
    <location>
        <position position="27"/>
    </location>
    <ligand>
        <name>CTP</name>
        <dbReference type="ChEBI" id="CHEBI:37563"/>
    </ligand>
</feature>
<evidence type="ECO:0000259" key="12">
    <source>
        <dbReference type="Pfam" id="PF01743"/>
    </source>
</evidence>
<dbReference type="PANTHER" id="PTHR46173">
    <property type="entry name" value="CCA TRNA NUCLEOTIDYLTRANSFERASE 1, MITOCHONDRIAL"/>
    <property type="match status" value="1"/>
</dbReference>
<dbReference type="InterPro" id="IPR032810">
    <property type="entry name" value="CCA-adding_enz_C"/>
</dbReference>
<comment type="similarity">
    <text evidence="11">Belongs to the tRNA nucleotidyltransferase/poly(A) polymerase family. Bacterial CCA-adding enzyme type 3 subfamily.</text>
</comment>
<dbReference type="Proteomes" id="UP001232245">
    <property type="component" value="Unassembled WGS sequence"/>
</dbReference>
<dbReference type="Gene3D" id="3.30.460.10">
    <property type="entry name" value="Beta Polymerase, domain 2"/>
    <property type="match status" value="1"/>
</dbReference>
<comment type="caution">
    <text evidence="15">The sequence shown here is derived from an EMBL/GenBank/DDBJ whole genome shotgun (WGS) entry which is preliminary data.</text>
</comment>
<keyword evidence="6 11" id="KW-0547">Nucleotide-binding</keyword>
<feature type="domain" description="tRNA nucleotidyltransferase/poly(A) polymerase RNA and SrmB- binding" evidence="13">
    <location>
        <begin position="169"/>
        <end position="227"/>
    </location>
</feature>
<sequence length="404" mass="47084">MDTPFLKAKPILKKLHDNGYEAFFVGGAVRDYLLNRDIGDIDIATSAKPDEIQQIFNHTIDVGAEHGTIIVLFDNLPYEVTTYRAESGYEDFRRPNSVTYITSLEKDLKRRDFTINAMAMDSHETLYDYFNGREDLKKRVIRTVGNASERFTEDALRMLRAVRFVSQLNFALCPTTLTAIKDYGYLLSKISIERKTIEFDKLLKGTNYQNALHLIVDLNIHQFLPGLIEKEQELMKLSNYDFSFLRTKEEFWTLLTYLIKPHSIEAFLRGWKLPVKLMKEVQRRIQFIDMLKDKDWDDEQLYDAGDELAVSVERLRVVLMEWANCNERIRKIQQRFAMLPIKERGELAVTGHDVIKIVKQNPGPWVSVALSKIERAVVTNKVVNERNAIKEWLLTCNQDFDRNC</sequence>
<proteinExistence type="inferred from homology"/>
<keyword evidence="5 11" id="KW-0479">Metal-binding</keyword>
<dbReference type="SUPFAM" id="SSF81891">
    <property type="entry name" value="Poly A polymerase C-terminal region-like"/>
    <property type="match status" value="1"/>
</dbReference>
<feature type="binding site" evidence="11">
    <location>
        <position position="42"/>
    </location>
    <ligand>
        <name>Mg(2+)</name>
        <dbReference type="ChEBI" id="CHEBI:18420"/>
    </ligand>
</feature>
<comment type="catalytic activity">
    <reaction evidence="11">
        <text>a tRNA precursor + 2 CTP + ATP = a tRNA with a 3' CCA end + 3 diphosphate</text>
        <dbReference type="Rhea" id="RHEA:14433"/>
        <dbReference type="Rhea" id="RHEA-COMP:10465"/>
        <dbReference type="Rhea" id="RHEA-COMP:10468"/>
        <dbReference type="ChEBI" id="CHEBI:30616"/>
        <dbReference type="ChEBI" id="CHEBI:33019"/>
        <dbReference type="ChEBI" id="CHEBI:37563"/>
        <dbReference type="ChEBI" id="CHEBI:74896"/>
        <dbReference type="ChEBI" id="CHEBI:83071"/>
        <dbReference type="EC" id="2.7.7.72"/>
    </reaction>
</comment>
<feature type="binding site" evidence="11">
    <location>
        <position position="111"/>
    </location>
    <ligand>
        <name>ATP</name>
        <dbReference type="ChEBI" id="CHEBI:30616"/>
    </ligand>
</feature>
<feature type="binding site" evidence="11">
    <location>
        <position position="40"/>
    </location>
    <ligand>
        <name>Mg(2+)</name>
        <dbReference type="ChEBI" id="CHEBI:18420"/>
    </ligand>
</feature>
<evidence type="ECO:0000256" key="5">
    <source>
        <dbReference type="ARBA" id="ARBA00022723"/>
    </source>
</evidence>
<dbReference type="InterPro" id="IPR032828">
    <property type="entry name" value="PolyA_RNA-bd"/>
</dbReference>
<dbReference type="GO" id="GO:0016787">
    <property type="term" value="F:hydrolase activity"/>
    <property type="evidence" value="ECO:0007669"/>
    <property type="project" value="UniProtKB-KW"/>
</dbReference>
<dbReference type="NCBIfam" id="NF009814">
    <property type="entry name" value="PRK13299.1"/>
    <property type="match status" value="1"/>
</dbReference>
<dbReference type="InterPro" id="IPR050264">
    <property type="entry name" value="Bact_CCA-adding_enz_type3_sf"/>
</dbReference>
<feature type="binding site" evidence="11">
    <location>
        <position position="163"/>
    </location>
    <ligand>
        <name>CTP</name>
        <dbReference type="ChEBI" id="CHEBI:37563"/>
    </ligand>
</feature>